<evidence type="ECO:0008006" key="4">
    <source>
        <dbReference type="Google" id="ProtNLM"/>
    </source>
</evidence>
<evidence type="ECO:0000313" key="3">
    <source>
        <dbReference type="Proteomes" id="UP000271010"/>
    </source>
</evidence>
<protein>
    <recommendedName>
        <fullName evidence="4">Lipocalin-like domain-containing protein</fullName>
    </recommendedName>
</protein>
<dbReference type="OrthoDB" id="708275at2"/>
<proteinExistence type="predicted"/>
<gene>
    <name evidence="2" type="ORF">EFA69_03275</name>
</gene>
<name>A0A3M9N5T5_9BACT</name>
<keyword evidence="3" id="KW-1185">Reference proteome</keyword>
<dbReference type="Proteomes" id="UP000271010">
    <property type="component" value="Unassembled WGS sequence"/>
</dbReference>
<evidence type="ECO:0000313" key="2">
    <source>
        <dbReference type="EMBL" id="RNI32358.1"/>
    </source>
</evidence>
<dbReference type="AlphaFoldDB" id="A0A3M9N5T5"/>
<dbReference type="EMBL" id="RJJE01000002">
    <property type="protein sequence ID" value="RNI32358.1"/>
    <property type="molecule type" value="Genomic_DNA"/>
</dbReference>
<accession>A0A3M9N5T5</accession>
<feature type="chain" id="PRO_5018280517" description="Lipocalin-like domain-containing protein" evidence="1">
    <location>
        <begin position="22"/>
        <end position="139"/>
    </location>
</feature>
<feature type="signal peptide" evidence="1">
    <location>
        <begin position="1"/>
        <end position="21"/>
    </location>
</feature>
<keyword evidence="1" id="KW-0732">Signal</keyword>
<organism evidence="2 3">
    <name type="scientific">Rufibacter immobilis</name>
    <dbReference type="NCBI Taxonomy" id="1348778"/>
    <lineage>
        <taxon>Bacteria</taxon>
        <taxon>Pseudomonadati</taxon>
        <taxon>Bacteroidota</taxon>
        <taxon>Cytophagia</taxon>
        <taxon>Cytophagales</taxon>
        <taxon>Hymenobacteraceae</taxon>
        <taxon>Rufibacter</taxon>
    </lineage>
</organism>
<dbReference type="RefSeq" id="WP_123131658.1">
    <property type="nucleotide sequence ID" value="NZ_JBHMAD010000006.1"/>
</dbReference>
<sequence length="139" mass="15389">MKITYTSLLFFILLSAFQCQHQEDIKPRSENNAIVTGKWQLEEYYMSIGGPGSWTKADPAQPSIIEFKANGDYISGKEDCSGQYSVANGQDIIITVSCSTGYVKQSELIGKIQPTGELTIVPTSPTCIEGCSYKYKRIK</sequence>
<evidence type="ECO:0000256" key="1">
    <source>
        <dbReference type="SAM" id="SignalP"/>
    </source>
</evidence>
<comment type="caution">
    <text evidence="2">The sequence shown here is derived from an EMBL/GenBank/DDBJ whole genome shotgun (WGS) entry which is preliminary data.</text>
</comment>
<reference evidence="2 3" key="1">
    <citation type="submission" date="2018-11" db="EMBL/GenBank/DDBJ databases">
        <title>Rufibacter latericius sp. nov., isolated from water in Baiyang Lake.</title>
        <authorList>
            <person name="Yang Y."/>
        </authorList>
    </citation>
    <scope>NUCLEOTIDE SEQUENCE [LARGE SCALE GENOMIC DNA]</scope>
    <source>
        <strain evidence="2 3">MCC P1</strain>
    </source>
</reference>